<dbReference type="Proteomes" id="UP000268007">
    <property type="component" value="Unassembled WGS sequence"/>
</dbReference>
<evidence type="ECO:0000256" key="8">
    <source>
        <dbReference type="ARBA" id="ARBA00023316"/>
    </source>
</evidence>
<comment type="cofactor">
    <cofactor evidence="9">
        <name>Zn(2+)</name>
        <dbReference type="ChEBI" id="CHEBI:29105"/>
    </cofactor>
    <text evidence="9">Binds 1 zinc ion per subunit.</text>
</comment>
<dbReference type="Gene3D" id="3.30.1380.10">
    <property type="match status" value="1"/>
</dbReference>
<dbReference type="GO" id="GO:0008237">
    <property type="term" value="F:metallopeptidase activity"/>
    <property type="evidence" value="ECO:0007669"/>
    <property type="project" value="UniProtKB-KW"/>
</dbReference>
<dbReference type="GO" id="GO:0006508">
    <property type="term" value="P:proteolysis"/>
    <property type="evidence" value="ECO:0007669"/>
    <property type="project" value="UniProtKB-KW"/>
</dbReference>
<comment type="catalytic activity">
    <reaction evidence="1 9">
        <text>D-alanyl-D-alanine + H2O = 2 D-alanine</text>
        <dbReference type="Rhea" id="RHEA:20661"/>
        <dbReference type="ChEBI" id="CHEBI:15377"/>
        <dbReference type="ChEBI" id="CHEBI:57416"/>
        <dbReference type="ChEBI" id="CHEBI:57822"/>
        <dbReference type="EC" id="3.4.13.22"/>
    </reaction>
</comment>
<proteinExistence type="inferred from homology"/>
<dbReference type="InterPro" id="IPR000755">
    <property type="entry name" value="A_A_dipeptidase"/>
</dbReference>
<dbReference type="PANTHER" id="PTHR43126">
    <property type="entry name" value="D-ALANYL-D-ALANINE DIPEPTIDASE"/>
    <property type="match status" value="1"/>
</dbReference>
<keyword evidence="5 9" id="KW-0862">Zinc</keyword>
<evidence type="ECO:0000256" key="4">
    <source>
        <dbReference type="ARBA" id="ARBA00022801"/>
    </source>
</evidence>
<gene>
    <name evidence="11" type="ORF">BDD43_1434</name>
</gene>
<dbReference type="EMBL" id="RBKU01000001">
    <property type="protein sequence ID" value="RKR81289.1"/>
    <property type="molecule type" value="Genomic_DNA"/>
</dbReference>
<evidence type="ECO:0000256" key="6">
    <source>
        <dbReference type="ARBA" id="ARBA00022997"/>
    </source>
</evidence>
<keyword evidence="8" id="KW-0961">Cell wall biogenesis/degradation</keyword>
<dbReference type="AlphaFoldDB" id="A0A495IZP3"/>
<dbReference type="InterPro" id="IPR009045">
    <property type="entry name" value="Zn_M74/Hedgehog-like"/>
</dbReference>
<keyword evidence="6 9" id="KW-0224">Dipeptidase</keyword>
<evidence type="ECO:0000313" key="11">
    <source>
        <dbReference type="EMBL" id="RKR81289.1"/>
    </source>
</evidence>
<keyword evidence="3 9" id="KW-0479">Metal-binding</keyword>
<dbReference type="CDD" id="cd14840">
    <property type="entry name" value="D-Ala-D-Ala_dipeptidase_Aad"/>
    <property type="match status" value="1"/>
</dbReference>
<dbReference type="GO" id="GO:0008270">
    <property type="term" value="F:zinc ion binding"/>
    <property type="evidence" value="ECO:0007669"/>
    <property type="project" value="UniProtKB-UniRule"/>
</dbReference>
<keyword evidence="2 9" id="KW-0645">Protease</keyword>
<feature type="binding site" evidence="9">
    <location>
        <position position="149"/>
    </location>
    <ligand>
        <name>Zn(2+)</name>
        <dbReference type="ChEBI" id="CHEBI:29105"/>
        <note>catalytic</note>
    </ligand>
</feature>
<evidence type="ECO:0000313" key="12">
    <source>
        <dbReference type="Proteomes" id="UP000268007"/>
    </source>
</evidence>
<keyword evidence="10" id="KW-0732">Signal</keyword>
<keyword evidence="4 9" id="KW-0378">Hydrolase</keyword>
<dbReference type="GO" id="GO:0160237">
    <property type="term" value="F:D-Ala-D-Ala dipeptidase activity"/>
    <property type="evidence" value="ECO:0007669"/>
    <property type="project" value="UniProtKB-EC"/>
</dbReference>
<keyword evidence="7 9" id="KW-0482">Metalloprotease</keyword>
<keyword evidence="12" id="KW-1185">Reference proteome</keyword>
<dbReference type="SUPFAM" id="SSF55166">
    <property type="entry name" value="Hedgehog/DD-peptidase"/>
    <property type="match status" value="1"/>
</dbReference>
<dbReference type="EC" id="3.4.13.22" evidence="9"/>
<feature type="site" description="Transition state stabilizer" evidence="9">
    <location>
        <position position="115"/>
    </location>
</feature>
<dbReference type="HAMAP" id="MF_01924">
    <property type="entry name" value="A_A_dipeptidase"/>
    <property type="match status" value="1"/>
</dbReference>
<feature type="binding site" evidence="9">
    <location>
        <position position="210"/>
    </location>
    <ligand>
        <name>Zn(2+)</name>
        <dbReference type="ChEBI" id="CHEBI:29105"/>
        <note>catalytic</note>
    </ligand>
</feature>
<reference evidence="11 12" key="1">
    <citation type="submission" date="2018-10" db="EMBL/GenBank/DDBJ databases">
        <title>Genomic Encyclopedia of Archaeal and Bacterial Type Strains, Phase II (KMG-II): from individual species to whole genera.</title>
        <authorList>
            <person name="Goeker M."/>
        </authorList>
    </citation>
    <scope>NUCLEOTIDE SEQUENCE [LARGE SCALE GENOMIC DNA]</scope>
    <source>
        <strain evidence="11 12">DSM 18602</strain>
    </source>
</reference>
<evidence type="ECO:0000256" key="1">
    <source>
        <dbReference type="ARBA" id="ARBA00001362"/>
    </source>
</evidence>
<name>A0A495IZP3_9SPHI</name>
<comment type="caution">
    <text evidence="11">The sequence shown here is derived from an EMBL/GenBank/DDBJ whole genome shotgun (WGS) entry which is preliminary data.</text>
</comment>
<feature type="chain" id="PRO_5019725476" description="D-alanyl-D-alanine dipeptidase" evidence="10">
    <location>
        <begin position="25"/>
        <end position="229"/>
    </location>
</feature>
<evidence type="ECO:0000256" key="2">
    <source>
        <dbReference type="ARBA" id="ARBA00022670"/>
    </source>
</evidence>
<dbReference type="Pfam" id="PF01427">
    <property type="entry name" value="Peptidase_M15"/>
    <property type="match status" value="1"/>
</dbReference>
<feature type="signal peptide" evidence="10">
    <location>
        <begin position="1"/>
        <end position="24"/>
    </location>
</feature>
<feature type="binding site" evidence="9">
    <location>
        <position position="142"/>
    </location>
    <ligand>
        <name>Zn(2+)</name>
        <dbReference type="ChEBI" id="CHEBI:29105"/>
        <note>catalytic</note>
    </ligand>
</feature>
<protein>
    <recommendedName>
        <fullName evidence="9">D-alanyl-D-alanine dipeptidase</fullName>
        <shortName evidence="9">D-Ala-D-Ala dipeptidase</shortName>
        <ecNumber evidence="9">3.4.13.22</ecNumber>
    </recommendedName>
</protein>
<dbReference type="GO" id="GO:0071555">
    <property type="term" value="P:cell wall organization"/>
    <property type="evidence" value="ECO:0007669"/>
    <property type="project" value="UniProtKB-KW"/>
</dbReference>
<organism evidence="11 12">
    <name type="scientific">Mucilaginibacter gracilis</name>
    <dbReference type="NCBI Taxonomy" id="423350"/>
    <lineage>
        <taxon>Bacteria</taxon>
        <taxon>Pseudomonadati</taxon>
        <taxon>Bacteroidota</taxon>
        <taxon>Sphingobacteriia</taxon>
        <taxon>Sphingobacteriales</taxon>
        <taxon>Sphingobacteriaceae</taxon>
        <taxon>Mucilaginibacter</taxon>
    </lineage>
</organism>
<evidence type="ECO:0000256" key="5">
    <source>
        <dbReference type="ARBA" id="ARBA00022833"/>
    </source>
</evidence>
<feature type="active site" description="Proton donor/acceptor" evidence="9">
    <location>
        <position position="207"/>
    </location>
</feature>
<evidence type="ECO:0000256" key="3">
    <source>
        <dbReference type="ARBA" id="ARBA00022723"/>
    </source>
</evidence>
<accession>A0A495IZP3</accession>
<evidence type="ECO:0000256" key="9">
    <source>
        <dbReference type="HAMAP-Rule" id="MF_01924"/>
    </source>
</evidence>
<dbReference type="PANTHER" id="PTHR43126:SF1">
    <property type="entry name" value="D-ALANYL-D-ALANINE DIPEPTIDASE"/>
    <property type="match status" value="1"/>
</dbReference>
<dbReference type="OrthoDB" id="9801430at2"/>
<comment type="function">
    <text evidence="9">Catalyzes hydrolysis of the D-alanyl-D-alanine dipeptide.</text>
</comment>
<comment type="similarity">
    <text evidence="9">Belongs to the peptidase M15D family.</text>
</comment>
<evidence type="ECO:0000256" key="7">
    <source>
        <dbReference type="ARBA" id="ARBA00023049"/>
    </source>
</evidence>
<evidence type="ECO:0000256" key="10">
    <source>
        <dbReference type="SAM" id="SignalP"/>
    </source>
</evidence>
<sequence length="229" mass="26258">MIKNAAQYCLVMLLFTGIYTNAGAQNYRDSLHIADKAMYLQQIKLNPNKALVEIIKYIPGIHLDIRYATSNNFMHQRMYNQARAFTRLPVVKALKAVENDLKAKGLGLKIYDAYRPYAVTEKFYIKASDKNFVADPKKGSRHNRGCAVDLSLIDIKTGIELPMPTPFDSFSATAASDYNELPAQVIQNRELLKTTMQSHGFKVLDNEWWHFDFIGWQNFELLDVPFQQL</sequence>